<evidence type="ECO:0000256" key="11">
    <source>
        <dbReference type="ARBA" id="ARBA00023065"/>
    </source>
</evidence>
<dbReference type="EMBL" id="KU992360">
    <property type="protein sequence ID" value="AQK77849.2"/>
    <property type="molecule type" value="Genomic_DNA"/>
</dbReference>
<keyword evidence="12 16" id="KW-0472">Membrane</keyword>
<evidence type="ECO:0000256" key="16">
    <source>
        <dbReference type="SAM" id="Phobius"/>
    </source>
</evidence>
<dbReference type="FunFam" id="1.20.120.220:FF:000003">
    <property type="entry name" value="ATP synthase subunit a"/>
    <property type="match status" value="1"/>
</dbReference>
<dbReference type="InterPro" id="IPR045083">
    <property type="entry name" value="ATP_synth_F0_asu_bact/mt"/>
</dbReference>
<keyword evidence="10 16" id="KW-1133">Transmembrane helix</keyword>
<comment type="subunit">
    <text evidence="4">F-type ATPases have 2 components, CF(1) - the catalytic core - and CF(0) - the membrane proton channel. CF(1) has five subunits: alpha(3), beta(3), gamma(1), delta(1), epsilon(1). CF(0) has three main subunits: a, b and c.</text>
</comment>
<evidence type="ECO:0000256" key="1">
    <source>
        <dbReference type="ARBA" id="ARBA00002070"/>
    </source>
</evidence>
<feature type="transmembrane region" description="Helical" evidence="16">
    <location>
        <begin position="263"/>
        <end position="284"/>
    </location>
</feature>
<feature type="transmembrane region" description="Helical" evidence="16">
    <location>
        <begin position="353"/>
        <end position="372"/>
    </location>
</feature>
<feature type="region of interest" description="Disordered" evidence="15">
    <location>
        <begin position="16"/>
        <end position="37"/>
    </location>
</feature>
<keyword evidence="17" id="KW-0496">Mitochondrion</keyword>
<evidence type="ECO:0000256" key="9">
    <source>
        <dbReference type="ARBA" id="ARBA00022792"/>
    </source>
</evidence>
<proteinExistence type="inferred from homology"/>
<dbReference type="PRINTS" id="PR00123">
    <property type="entry name" value="ATPASEA"/>
</dbReference>
<keyword evidence="13" id="KW-0066">ATP synthesis</keyword>
<keyword evidence="7 16" id="KW-0812">Transmembrane</keyword>
<reference evidence="17" key="1">
    <citation type="submission" date="2016-03" db="EMBL/GenBank/DDBJ databases">
        <authorList>
            <person name="Sanchez-Puerta M."/>
        </authorList>
    </citation>
    <scope>NUCLEOTIDE SEQUENCE</scope>
    <source>
        <tissue evidence="17">Tuber</tissue>
    </source>
</reference>
<evidence type="ECO:0000256" key="13">
    <source>
        <dbReference type="ARBA" id="ARBA00023310"/>
    </source>
</evidence>
<accession>A0A1Q1AMA7</accession>
<dbReference type="HAMAP" id="MF_01393">
    <property type="entry name" value="ATP_synth_a_bact"/>
    <property type="match status" value="1"/>
</dbReference>
<dbReference type="Pfam" id="PF00119">
    <property type="entry name" value="ATP-synt_A"/>
    <property type="match status" value="1"/>
</dbReference>
<dbReference type="InterPro" id="IPR000568">
    <property type="entry name" value="ATP_synth_F0_asu"/>
</dbReference>
<dbReference type="InterPro" id="IPR035908">
    <property type="entry name" value="F0_ATP_A_sf"/>
</dbReference>
<feature type="transmembrane region" description="Helical" evidence="16">
    <location>
        <begin position="165"/>
        <end position="191"/>
    </location>
</feature>
<dbReference type="GO" id="GO:0046933">
    <property type="term" value="F:proton-transporting ATP synthase activity, rotational mechanism"/>
    <property type="evidence" value="ECO:0007669"/>
    <property type="project" value="TreeGrafter"/>
</dbReference>
<dbReference type="InterPro" id="IPR023011">
    <property type="entry name" value="ATP_synth_F0_asu_AS"/>
</dbReference>
<protein>
    <recommendedName>
        <fullName evidence="14">ATP synthase subunit a</fullName>
    </recommendedName>
</protein>
<evidence type="ECO:0000313" key="17">
    <source>
        <dbReference type="EMBL" id="AQK77849.2"/>
    </source>
</evidence>
<keyword evidence="5" id="KW-0813">Transport</keyword>
<geneLocation type="mitochondrion" evidence="17"/>
<comment type="function">
    <text evidence="1">Mitochondrial membrane ATP synthase (F(1)F(0) ATP synthase or Complex V) produces ATP from ADP in the presence of a proton gradient across the membrane which is generated by electron transport complexes of the respiratory chain. F-type ATPases consist of two structural domains, F(1) - containing the extramembraneous catalytic core and F(0) - containing the membrane proton channel, linked together by a central stalk and a peripheral stalk. During catalysis, ATP synthesis in the catalytic domain of F(1) is coupled via a rotary mechanism of the central stalk subunits to proton translocation. Key component of the proton channel; it may play a direct role in the translocation of protons across the membrane.</text>
</comment>
<feature type="region of interest" description="Disordered" evidence="15">
    <location>
        <begin position="42"/>
        <end position="61"/>
    </location>
</feature>
<name>A0A1Q1AMA7_9MAGN</name>
<dbReference type="PROSITE" id="PS00449">
    <property type="entry name" value="ATPASE_A"/>
    <property type="match status" value="1"/>
</dbReference>
<keyword evidence="9" id="KW-0999">Mitochondrion inner membrane</keyword>
<evidence type="ECO:0000256" key="4">
    <source>
        <dbReference type="ARBA" id="ARBA00011648"/>
    </source>
</evidence>
<evidence type="ECO:0000256" key="14">
    <source>
        <dbReference type="RuleBase" id="RU004450"/>
    </source>
</evidence>
<feature type="compositionally biased region" description="Polar residues" evidence="15">
    <location>
        <begin position="42"/>
        <end position="59"/>
    </location>
</feature>
<evidence type="ECO:0000256" key="2">
    <source>
        <dbReference type="ARBA" id="ARBA00004448"/>
    </source>
</evidence>
<dbReference type="PANTHER" id="PTHR11410">
    <property type="entry name" value="ATP SYNTHASE SUBUNIT A"/>
    <property type="match status" value="1"/>
</dbReference>
<keyword evidence="6" id="KW-0138">CF(0)</keyword>
<comment type="similarity">
    <text evidence="3">Belongs to the ATPase A chain family.</text>
</comment>
<evidence type="ECO:0000256" key="8">
    <source>
        <dbReference type="ARBA" id="ARBA00022781"/>
    </source>
</evidence>
<keyword evidence="11" id="KW-0406">Ion transport</keyword>
<evidence type="ECO:0000256" key="5">
    <source>
        <dbReference type="ARBA" id="ARBA00022448"/>
    </source>
</evidence>
<dbReference type="PANTHER" id="PTHR11410:SF0">
    <property type="entry name" value="ATP SYNTHASE SUBUNIT A"/>
    <property type="match status" value="1"/>
</dbReference>
<reference evidence="17" key="3">
    <citation type="journal article" date="2020" name="New Phytol.">
        <title>Horizontal gene transfers dominate the functional mitochondrial gene space of a holoparasitic plant.</title>
        <authorList>
            <person name="Garcia L.E."/>
            <person name="Edera A.A."/>
            <person name="Palmer J.D."/>
            <person name="Sato H.A."/>
            <person name="Sanchez-Puerta M.V."/>
        </authorList>
    </citation>
    <scope>NUCLEOTIDE SEQUENCE</scope>
    <source>
        <tissue evidence="17">Tuber</tissue>
    </source>
</reference>
<evidence type="ECO:0000256" key="3">
    <source>
        <dbReference type="ARBA" id="ARBA00006810"/>
    </source>
</evidence>
<evidence type="ECO:0000256" key="12">
    <source>
        <dbReference type="ARBA" id="ARBA00023136"/>
    </source>
</evidence>
<sequence>MFNNVRRIFLFDENSLNSSSSDTASTSSTRITKTTNQSTTTINDYSVKSSDTPAPSNYETHGIFEDHPGLNPDSERIVELQSDIHDKLGELMTNKSDQDVMVTAEALHGESNNIPFLEHLLDDLNKNGIEGEAYKYKDALDLAGIVPSPLEQFEIIPWIPMNIGYFYFSFTNPSLFMLLSLSLFLLLIYFVTKKGGGKSVPNAWQSSVELIHDFVLNLVNEQIGGLSGNVKQKFFPCISVTFTFLLFRNPQGMIPYSFTVTSHFLITLGLSFSMFIGITIVGFQRNGLPFLSLLLPAGVPLPLAPFLVLLELIPHCFRALSSGIRLFANMMAGHSSVKILSGSAWTMLCMNDLFYFIGDLGPLFIVLALTGLELGVAISQAHVSTISICIYLNDATNLHQ</sequence>
<comment type="subcellular location">
    <subcellularLocation>
        <location evidence="2 14">Mitochondrion inner membrane</location>
        <topology evidence="2 14">Multi-pass membrane protein</topology>
    </subcellularLocation>
</comment>
<organism evidence="17">
    <name type="scientific">Lophophytum mirabile subsp. bolivianum</name>
    <dbReference type="NCBI Taxonomy" id="1813629"/>
    <lineage>
        <taxon>Eukaryota</taxon>
        <taxon>Viridiplantae</taxon>
        <taxon>Streptophyta</taxon>
        <taxon>Embryophyta</taxon>
        <taxon>Tracheophyta</taxon>
        <taxon>Spermatophyta</taxon>
        <taxon>Magnoliopsida</taxon>
        <taxon>eudicotyledons</taxon>
        <taxon>Gunneridae</taxon>
        <taxon>Pentapetalae</taxon>
        <taxon>Santalales</taxon>
        <taxon>Balanophoraceae</taxon>
        <taxon>Lophophytum</taxon>
    </lineage>
</organism>
<dbReference type="NCBIfam" id="TIGR01131">
    <property type="entry name" value="ATP_synt_6_or_A"/>
    <property type="match status" value="1"/>
</dbReference>
<dbReference type="SUPFAM" id="SSF81336">
    <property type="entry name" value="F1F0 ATP synthase subunit A"/>
    <property type="match status" value="1"/>
</dbReference>
<evidence type="ECO:0000256" key="6">
    <source>
        <dbReference type="ARBA" id="ARBA00022547"/>
    </source>
</evidence>
<dbReference type="CDD" id="cd00310">
    <property type="entry name" value="ATP-synt_Fo_a_6"/>
    <property type="match status" value="1"/>
</dbReference>
<evidence type="ECO:0000256" key="7">
    <source>
        <dbReference type="ARBA" id="ARBA00022692"/>
    </source>
</evidence>
<evidence type="ECO:0000256" key="10">
    <source>
        <dbReference type="ARBA" id="ARBA00022989"/>
    </source>
</evidence>
<gene>
    <name evidence="17" type="primary">atp6</name>
</gene>
<feature type="transmembrane region" description="Helical" evidence="16">
    <location>
        <begin position="290"/>
        <end position="314"/>
    </location>
</feature>
<keyword evidence="8" id="KW-0375">Hydrogen ion transport</keyword>
<reference evidence="17" key="2">
    <citation type="journal article" date="2017" name="New Phytol.">
        <title>Unparalleled replacement of native mitochondrial genes by foreign homologs in a holoparasitic plant.</title>
        <authorList>
            <person name="Sanchez-Puerta M.V."/>
            <person name="Garcia L.E."/>
            <person name="Wohlfeiler J."/>
            <person name="Ceriotti L.F."/>
        </authorList>
    </citation>
    <scope>NUCLEOTIDE SEQUENCE</scope>
    <source>
        <tissue evidence="17">Tuber</tissue>
    </source>
</reference>
<dbReference type="GO" id="GO:0045259">
    <property type="term" value="C:proton-transporting ATP synthase complex"/>
    <property type="evidence" value="ECO:0007669"/>
    <property type="project" value="UniProtKB-KW"/>
</dbReference>
<dbReference type="Gene3D" id="1.20.120.220">
    <property type="entry name" value="ATP synthase, F0 complex, subunit A"/>
    <property type="match status" value="1"/>
</dbReference>
<evidence type="ECO:0000256" key="15">
    <source>
        <dbReference type="SAM" id="MobiDB-lite"/>
    </source>
</evidence>
<dbReference type="GO" id="GO:0005743">
    <property type="term" value="C:mitochondrial inner membrane"/>
    <property type="evidence" value="ECO:0007669"/>
    <property type="project" value="UniProtKB-SubCell"/>
</dbReference>
<dbReference type="AlphaFoldDB" id="A0A1Q1AMA7"/>